<dbReference type="EMBL" id="CP009334">
    <property type="protein sequence ID" value="AJG73781.1"/>
    <property type="molecule type" value="Genomic_DNA"/>
</dbReference>
<dbReference type="KEGG" id="btw:BF38_5768"/>
<organism evidence="3 5">
    <name type="scientific">Bacillus thuringiensis</name>
    <dbReference type="NCBI Taxonomy" id="1428"/>
    <lineage>
        <taxon>Bacteria</taxon>
        <taxon>Bacillati</taxon>
        <taxon>Bacillota</taxon>
        <taxon>Bacilli</taxon>
        <taxon>Bacillales</taxon>
        <taxon>Bacillaceae</taxon>
        <taxon>Bacillus</taxon>
        <taxon>Bacillus cereus group</taxon>
    </lineage>
</organism>
<evidence type="ECO:0000313" key="3">
    <source>
        <dbReference type="EMBL" id="QKH22785.1"/>
    </source>
</evidence>
<protein>
    <submittedName>
        <fullName evidence="3">Uncharacterized protein</fullName>
    </submittedName>
</protein>
<dbReference type="RefSeq" id="WP_001076828.1">
    <property type="nucleotide sequence ID" value="NZ_CP009334.1"/>
</dbReference>
<evidence type="ECO:0000313" key="5">
    <source>
        <dbReference type="Proteomes" id="UP000501107"/>
    </source>
</evidence>
<geneLocation type="plasmid" evidence="3 5">
    <name>unnamed3</name>
</geneLocation>
<reference evidence="3 5" key="3">
    <citation type="submission" date="2020-05" db="EMBL/GenBank/DDBJ databases">
        <title>FDA dAtabase for Regulatory Grade micrObial Sequences (FDA-ARGOS): Supporting development and validation of Infectious Disease Dx tests.</title>
        <authorList>
            <person name="Nelson B."/>
            <person name="Plummer A."/>
            <person name="Tallon L."/>
            <person name="Sadzewicz L."/>
            <person name="Zhao X."/>
            <person name="Vavikolanu K."/>
            <person name="Mehta A."/>
            <person name="Aluvathingal J."/>
            <person name="Nadendla S."/>
            <person name="Myers T."/>
            <person name="Yan Y."/>
            <person name="Sichtig H."/>
        </authorList>
    </citation>
    <scope>NUCLEOTIDE SEQUENCE [LARGE SCALE GENOMIC DNA]</scope>
    <source>
        <strain evidence="3 5">FDAARGOS_795</strain>
        <plasmid evidence="3 5">unnamed3</plasmid>
    </source>
</reference>
<reference evidence="1 4" key="1">
    <citation type="journal article" date="2015" name="Genome Announc.">
        <title>Complete genome sequences for 35 biothreat assay-relevant bacillus species.</title>
        <authorList>
            <person name="Johnson S.L."/>
            <person name="Daligault H.E."/>
            <person name="Davenport K.W."/>
            <person name="Jaissle J."/>
            <person name="Frey K.G."/>
            <person name="Ladner J.T."/>
            <person name="Broomall S.M."/>
            <person name="Bishop-Lilly K.A."/>
            <person name="Bruce D.C."/>
            <person name="Gibbons H.S."/>
            <person name="Coyne S.R."/>
            <person name="Lo C.C."/>
            <person name="Meincke L."/>
            <person name="Munk A.C."/>
            <person name="Koroleva G.I."/>
            <person name="Rosenzweig C.N."/>
            <person name="Palacios G.F."/>
            <person name="Redden C.L."/>
            <person name="Minogue T.D."/>
            <person name="Chain P.S."/>
        </authorList>
    </citation>
    <scope>NUCLEOTIDE SEQUENCE [LARGE SCALE GENOMIC DNA]</scope>
    <source>
        <strain evidence="1 4">HD1011</strain>
        <plasmid evidence="1 4">2</plasmid>
    </source>
</reference>
<geneLocation type="plasmid" evidence="1 4">
    <name>2</name>
</geneLocation>
<gene>
    <name evidence="1" type="ORF">BF38_5768</name>
    <name evidence="2" type="ORF">FO599_02025</name>
    <name evidence="3" type="ORF">FOC89_02020</name>
</gene>
<accession>A0A0B5NIH3</accession>
<name>A0A0B5NIH3_BACTU</name>
<dbReference type="Proteomes" id="UP001181533">
    <property type="component" value="Unassembled WGS sequence"/>
</dbReference>
<evidence type="ECO:0000313" key="1">
    <source>
        <dbReference type="EMBL" id="AJG73781.1"/>
    </source>
</evidence>
<dbReference type="Proteomes" id="UP000031876">
    <property type="component" value="Plasmid 2"/>
</dbReference>
<dbReference type="EMBL" id="VKQN01000001">
    <property type="protein sequence ID" value="MDR4174910.1"/>
    <property type="molecule type" value="Genomic_DNA"/>
</dbReference>
<sequence length="113" mass="13511">MNQTIESYPKQASYCGVCNKEIGAYDRVVYRRERSGLYTFYCMHCEEEARSLKECKVCQLHRANCKCEKRKEKLLERENYGALGGRTNRKKKKTEESKSNTWWTHYQNQLGRR</sequence>
<proteinExistence type="predicted"/>
<dbReference type="Proteomes" id="UP000501107">
    <property type="component" value="Plasmid unnamed3"/>
</dbReference>
<keyword evidence="3" id="KW-0614">Plasmid</keyword>
<evidence type="ECO:0000313" key="2">
    <source>
        <dbReference type="EMBL" id="MDR4174910.1"/>
    </source>
</evidence>
<dbReference type="AlphaFoldDB" id="A0A0B5NIH3"/>
<dbReference type="EMBL" id="CP053979">
    <property type="protein sequence ID" value="QKH22785.1"/>
    <property type="molecule type" value="Genomic_DNA"/>
</dbReference>
<reference evidence="2" key="2">
    <citation type="submission" date="2019-07" db="EMBL/GenBank/DDBJ databases">
        <title>Phylogenomic Reclassification of ATCC Bacillus Strains and Various Taxa within the Genus Bacillus.</title>
        <authorList>
            <person name="Riojas M.A."/>
            <person name="Frank A.M."/>
            <person name="Fenn S.L."/>
            <person name="King S.P."/>
            <person name="Brower S.M."/>
            <person name="Hazbon M.H."/>
        </authorList>
    </citation>
    <scope>NUCLEOTIDE SEQUENCE</scope>
    <source>
        <strain evidence="2">ATCC 35646</strain>
    </source>
</reference>
<evidence type="ECO:0000313" key="4">
    <source>
        <dbReference type="Proteomes" id="UP000031876"/>
    </source>
</evidence>